<evidence type="ECO:0000256" key="6">
    <source>
        <dbReference type="ARBA" id="ARBA00045869"/>
    </source>
</evidence>
<dbReference type="OrthoDB" id="10250730at2759"/>
<dbReference type="CDD" id="cd07711">
    <property type="entry name" value="MBLAC1-like_MBL-fold"/>
    <property type="match status" value="1"/>
</dbReference>
<dbReference type="Pfam" id="PF00753">
    <property type="entry name" value="Lactamase_B"/>
    <property type="match status" value="1"/>
</dbReference>
<proteinExistence type="predicted"/>
<dbReference type="InterPro" id="IPR039344">
    <property type="entry name" value="MBLAC1"/>
</dbReference>
<evidence type="ECO:0000256" key="2">
    <source>
        <dbReference type="ARBA" id="ARBA00011738"/>
    </source>
</evidence>
<reference evidence="8" key="1">
    <citation type="submission" date="2021-04" db="EMBL/GenBank/DDBJ databases">
        <authorList>
            <person name="Chebbi M.A.C M."/>
        </authorList>
    </citation>
    <scope>NUCLEOTIDE SEQUENCE</scope>
</reference>
<evidence type="ECO:0000256" key="3">
    <source>
        <dbReference type="ARBA" id="ARBA00014856"/>
    </source>
</evidence>
<name>A0A8J2MPF6_COTCN</name>
<evidence type="ECO:0000256" key="4">
    <source>
        <dbReference type="ARBA" id="ARBA00032988"/>
    </source>
</evidence>
<comment type="function">
    <text evidence="6">Endoribonuclease that catalyzes the hydrolysis of histone-coding pre-mRNA 3'-end. Involved in histone pre-mRNA processing during the S-phase of the cell cycle, which is required for entering/progressing through S-phase. Cleaves histone pre-mRNA at a major and a minor cleavage site after the 5'-ACCCA-3' and the 5'-ACCCACA-3' sequence, respectively, and located downstream of the stem-loop. May require the presence of the HDE element located at the histone pre-RNA 3'-end to avoid non-specific cleavage.</text>
</comment>
<accession>A0A8J2MPF6</accession>
<gene>
    <name evidence="8" type="ORF">HICCMSTLAB_LOCUS10661</name>
</gene>
<evidence type="ECO:0000259" key="7">
    <source>
        <dbReference type="Pfam" id="PF00753"/>
    </source>
</evidence>
<feature type="domain" description="Metallo-beta-lactamase" evidence="7">
    <location>
        <begin position="24"/>
        <end position="136"/>
    </location>
</feature>
<dbReference type="Gene3D" id="3.60.15.10">
    <property type="entry name" value="Ribonuclease Z/Hydroxyacylglutathione hydrolase-like"/>
    <property type="match status" value="1"/>
</dbReference>
<comment type="catalytic activity">
    <reaction evidence="5">
        <text>a ribonucleotidyl-ribonucleotide-RNA + H2O = a 3'-end ribonucleotide-RNA + a 5'-end 5'-phospho-ribonucleoside-RNA + H(+)</text>
        <dbReference type="Rhea" id="RHEA:68096"/>
        <dbReference type="Rhea" id="RHEA-COMP:15179"/>
        <dbReference type="Rhea" id="RHEA-COMP:17355"/>
        <dbReference type="Rhea" id="RHEA-COMP:17428"/>
        <dbReference type="ChEBI" id="CHEBI:15377"/>
        <dbReference type="ChEBI" id="CHEBI:15378"/>
        <dbReference type="ChEBI" id="CHEBI:74896"/>
        <dbReference type="ChEBI" id="CHEBI:138282"/>
        <dbReference type="ChEBI" id="CHEBI:173118"/>
    </reaction>
    <physiologicalReaction direction="left-to-right" evidence="5">
        <dbReference type="Rhea" id="RHEA:68097"/>
    </physiologicalReaction>
</comment>
<evidence type="ECO:0000256" key="5">
    <source>
        <dbReference type="ARBA" id="ARBA00044690"/>
    </source>
</evidence>
<dbReference type="AlphaFoldDB" id="A0A8J2MPF6"/>
<dbReference type="PANTHER" id="PTHR23200:SF48">
    <property type="entry name" value="METALLO-BETA-LACTAMASE DOMAIN-CONTAINING PROTEIN 1"/>
    <property type="match status" value="1"/>
</dbReference>
<dbReference type="PANTHER" id="PTHR23200">
    <property type="entry name" value="METALLO-BETA-LACTAMASE DOMAIN-CONTAINING PROTEIN 1"/>
    <property type="match status" value="1"/>
</dbReference>
<comment type="subunit">
    <text evidence="2">Homodimer.</text>
</comment>
<evidence type="ECO:0000256" key="1">
    <source>
        <dbReference type="ARBA" id="ARBA00004514"/>
    </source>
</evidence>
<dbReference type="InterPro" id="IPR001279">
    <property type="entry name" value="Metallo-B-lactamas"/>
</dbReference>
<sequence length="166" mass="19012">MMYQVIVLFNGYSKQLKDGKSEANCSCTLIKGQEINIIVDTMTAWDRDKILTALRSHNVKPEEINYVVCTHSHADHIGNNNLFTHAQQHIVGYCIHRENLFDELQLSTKEADIADPEIWKSVGKKELEKIQAKNRLMIIKSADYIVPGHGPMFKVTEDMIRQLESQ</sequence>
<dbReference type="InterPro" id="IPR036866">
    <property type="entry name" value="RibonucZ/Hydroxyglut_hydro"/>
</dbReference>
<dbReference type="EMBL" id="CAJNRD030001123">
    <property type="protein sequence ID" value="CAG5101760.1"/>
    <property type="molecule type" value="Genomic_DNA"/>
</dbReference>
<dbReference type="SUPFAM" id="SSF56281">
    <property type="entry name" value="Metallo-hydrolase/oxidoreductase"/>
    <property type="match status" value="1"/>
</dbReference>
<dbReference type="Proteomes" id="UP000786811">
    <property type="component" value="Unassembled WGS sequence"/>
</dbReference>
<evidence type="ECO:0000313" key="8">
    <source>
        <dbReference type="EMBL" id="CAG5101760.1"/>
    </source>
</evidence>
<organism evidence="8 9">
    <name type="scientific">Cotesia congregata</name>
    <name type="common">Parasitoid wasp</name>
    <name type="synonym">Apanteles congregatus</name>
    <dbReference type="NCBI Taxonomy" id="51543"/>
    <lineage>
        <taxon>Eukaryota</taxon>
        <taxon>Metazoa</taxon>
        <taxon>Ecdysozoa</taxon>
        <taxon>Arthropoda</taxon>
        <taxon>Hexapoda</taxon>
        <taxon>Insecta</taxon>
        <taxon>Pterygota</taxon>
        <taxon>Neoptera</taxon>
        <taxon>Endopterygota</taxon>
        <taxon>Hymenoptera</taxon>
        <taxon>Apocrita</taxon>
        <taxon>Ichneumonoidea</taxon>
        <taxon>Braconidae</taxon>
        <taxon>Microgastrinae</taxon>
        <taxon>Cotesia</taxon>
    </lineage>
</organism>
<keyword evidence="9" id="KW-1185">Reference proteome</keyword>
<protein>
    <recommendedName>
        <fullName evidence="3">Metallo-beta-lactamase domain-containing protein 1</fullName>
    </recommendedName>
    <alternativeName>
        <fullName evidence="4">Endoribonuclease MBLAC1</fullName>
    </alternativeName>
</protein>
<dbReference type="GO" id="GO:0005829">
    <property type="term" value="C:cytosol"/>
    <property type="evidence" value="ECO:0007669"/>
    <property type="project" value="UniProtKB-SubCell"/>
</dbReference>
<feature type="non-terminal residue" evidence="8">
    <location>
        <position position="1"/>
    </location>
</feature>
<comment type="subcellular location">
    <subcellularLocation>
        <location evidence="1">Cytoplasm</location>
        <location evidence="1">Cytosol</location>
    </subcellularLocation>
</comment>
<comment type="caution">
    <text evidence="8">The sequence shown here is derived from an EMBL/GenBank/DDBJ whole genome shotgun (WGS) entry which is preliminary data.</text>
</comment>
<evidence type="ECO:0000313" key="9">
    <source>
        <dbReference type="Proteomes" id="UP000786811"/>
    </source>
</evidence>
<dbReference type="GO" id="GO:0031123">
    <property type="term" value="P:RNA 3'-end processing"/>
    <property type="evidence" value="ECO:0007669"/>
    <property type="project" value="UniProtKB-ARBA"/>
</dbReference>